<keyword evidence="9" id="KW-1185">Reference proteome</keyword>
<dbReference type="PROSITE" id="PS00092">
    <property type="entry name" value="N6_MTASE"/>
    <property type="match status" value="1"/>
</dbReference>
<reference evidence="8 9" key="1">
    <citation type="submission" date="2019-03" db="EMBL/GenBank/DDBJ databases">
        <title>Genomic Encyclopedia of Type Strains, Phase IV (KMG-IV): sequencing the most valuable type-strain genomes for metagenomic binning, comparative biology and taxonomic classification.</title>
        <authorList>
            <person name="Goeker M."/>
        </authorList>
    </citation>
    <scope>NUCLEOTIDE SEQUENCE [LARGE SCALE GENOMIC DNA]</scope>
    <source>
        <strain evidence="8 9">DSM 101</strain>
    </source>
</reference>
<dbReference type="Pfam" id="PF05175">
    <property type="entry name" value="MTS"/>
    <property type="match status" value="1"/>
</dbReference>
<comment type="function">
    <text evidence="5">Methylates the class 1 translation termination release factors RF1/PrfA and RF2/PrfB on the glutamine residue of the universally conserved GGQ motif.</text>
</comment>
<feature type="binding site" evidence="5">
    <location>
        <begin position="122"/>
        <end position="126"/>
    </location>
    <ligand>
        <name>S-adenosyl-L-methionine</name>
        <dbReference type="ChEBI" id="CHEBI:59789"/>
    </ligand>
</feature>
<dbReference type="InterPro" id="IPR019874">
    <property type="entry name" value="RF_methyltr_PrmC"/>
</dbReference>
<dbReference type="GO" id="GO:0102559">
    <property type="term" value="F:peptide chain release factor N(5)-glutamine methyltransferase activity"/>
    <property type="evidence" value="ECO:0007669"/>
    <property type="project" value="UniProtKB-EC"/>
</dbReference>
<dbReference type="Proteomes" id="UP000295030">
    <property type="component" value="Unassembled WGS sequence"/>
</dbReference>
<proteinExistence type="inferred from homology"/>
<dbReference type="InterPro" id="IPR002052">
    <property type="entry name" value="DNA_methylase_N6_adenine_CS"/>
</dbReference>
<dbReference type="EC" id="2.1.1.297" evidence="5"/>
<dbReference type="PANTHER" id="PTHR18895:SF74">
    <property type="entry name" value="MTRF1L RELEASE FACTOR GLUTAMINE METHYLTRANSFERASE"/>
    <property type="match status" value="1"/>
</dbReference>
<evidence type="ECO:0000313" key="8">
    <source>
        <dbReference type="EMBL" id="TCK16651.1"/>
    </source>
</evidence>
<organism evidence="8 9">
    <name type="scientific">Ancylobacter aquaticus</name>
    <dbReference type="NCBI Taxonomy" id="100"/>
    <lineage>
        <taxon>Bacteria</taxon>
        <taxon>Pseudomonadati</taxon>
        <taxon>Pseudomonadota</taxon>
        <taxon>Alphaproteobacteria</taxon>
        <taxon>Hyphomicrobiales</taxon>
        <taxon>Xanthobacteraceae</taxon>
        <taxon>Ancylobacter</taxon>
    </lineage>
</organism>
<feature type="domain" description="Release factor glutamine methyltransferase N-terminal" evidence="7">
    <location>
        <begin position="7"/>
        <end position="76"/>
    </location>
</feature>
<gene>
    <name evidence="5" type="primary">prmC</name>
    <name evidence="8" type="ORF">EV667_4425</name>
</gene>
<dbReference type="GO" id="GO:0003676">
    <property type="term" value="F:nucleic acid binding"/>
    <property type="evidence" value="ECO:0007669"/>
    <property type="project" value="InterPro"/>
</dbReference>
<evidence type="ECO:0000256" key="5">
    <source>
        <dbReference type="HAMAP-Rule" id="MF_02126"/>
    </source>
</evidence>
<dbReference type="InterPro" id="IPR007848">
    <property type="entry name" value="Small_mtfrase_dom"/>
</dbReference>
<name>A0A4R1H840_ANCAQ</name>
<dbReference type="NCBIfam" id="TIGR00536">
    <property type="entry name" value="hemK_fam"/>
    <property type="match status" value="1"/>
</dbReference>
<feature type="binding site" evidence="5">
    <location>
        <begin position="188"/>
        <end position="191"/>
    </location>
    <ligand>
        <name>substrate</name>
    </ligand>
</feature>
<dbReference type="EMBL" id="SMFY01000007">
    <property type="protein sequence ID" value="TCK16651.1"/>
    <property type="molecule type" value="Genomic_DNA"/>
</dbReference>
<feature type="binding site" evidence="5">
    <location>
        <position position="188"/>
    </location>
    <ligand>
        <name>S-adenosyl-L-methionine</name>
        <dbReference type="ChEBI" id="CHEBI:59789"/>
    </ligand>
</feature>
<evidence type="ECO:0000256" key="2">
    <source>
        <dbReference type="ARBA" id="ARBA00022679"/>
    </source>
</evidence>
<feature type="binding site" evidence="5">
    <location>
        <position position="145"/>
    </location>
    <ligand>
        <name>S-adenosyl-L-methionine</name>
        <dbReference type="ChEBI" id="CHEBI:59789"/>
    </ligand>
</feature>
<keyword evidence="1 5" id="KW-0489">Methyltransferase</keyword>
<dbReference type="Gene3D" id="1.10.8.10">
    <property type="entry name" value="DNA helicase RuvA subunit, C-terminal domain"/>
    <property type="match status" value="1"/>
</dbReference>
<evidence type="ECO:0000256" key="4">
    <source>
        <dbReference type="ARBA" id="ARBA00048391"/>
    </source>
</evidence>
<comment type="catalytic activity">
    <reaction evidence="4 5">
        <text>L-glutaminyl-[peptide chain release factor] + S-adenosyl-L-methionine = N(5)-methyl-L-glutaminyl-[peptide chain release factor] + S-adenosyl-L-homocysteine + H(+)</text>
        <dbReference type="Rhea" id="RHEA:42896"/>
        <dbReference type="Rhea" id="RHEA-COMP:10271"/>
        <dbReference type="Rhea" id="RHEA-COMP:10272"/>
        <dbReference type="ChEBI" id="CHEBI:15378"/>
        <dbReference type="ChEBI" id="CHEBI:30011"/>
        <dbReference type="ChEBI" id="CHEBI:57856"/>
        <dbReference type="ChEBI" id="CHEBI:59789"/>
        <dbReference type="ChEBI" id="CHEBI:61891"/>
        <dbReference type="EC" id="2.1.1.297"/>
    </reaction>
</comment>
<dbReference type="SUPFAM" id="SSF53335">
    <property type="entry name" value="S-adenosyl-L-methionine-dependent methyltransferases"/>
    <property type="match status" value="1"/>
</dbReference>
<dbReference type="NCBIfam" id="TIGR03534">
    <property type="entry name" value="RF_mod_PrmC"/>
    <property type="match status" value="1"/>
</dbReference>
<accession>A0A4R1H840</accession>
<dbReference type="HAMAP" id="MF_02126">
    <property type="entry name" value="RF_methyltr_PrmC"/>
    <property type="match status" value="1"/>
</dbReference>
<comment type="similarity">
    <text evidence="5">Belongs to the protein N5-glutamine methyltransferase family. PrmC subfamily.</text>
</comment>
<keyword evidence="2 5" id="KW-0808">Transferase</keyword>
<feature type="binding site" evidence="5">
    <location>
        <position position="174"/>
    </location>
    <ligand>
        <name>S-adenosyl-L-methionine</name>
        <dbReference type="ChEBI" id="CHEBI:59789"/>
    </ligand>
</feature>
<dbReference type="Pfam" id="PF17827">
    <property type="entry name" value="PrmC_N"/>
    <property type="match status" value="1"/>
</dbReference>
<dbReference type="InterPro" id="IPR040758">
    <property type="entry name" value="PrmC_N"/>
</dbReference>
<dbReference type="GO" id="GO:0032259">
    <property type="term" value="P:methylation"/>
    <property type="evidence" value="ECO:0007669"/>
    <property type="project" value="UniProtKB-KW"/>
</dbReference>
<feature type="domain" description="Methyltransferase small" evidence="6">
    <location>
        <begin position="117"/>
        <end position="191"/>
    </location>
</feature>
<evidence type="ECO:0000259" key="7">
    <source>
        <dbReference type="Pfam" id="PF17827"/>
    </source>
</evidence>
<sequence>MTTRTALLRAFAAAFAEKGLEAPEREARALLRASLGLSDLDLVTRGEQPVTEEDTARLRALADRRAAGEPLARLTGRREFWSLDFTLAPETLVPRPETETLVEAALALYPDRHAPLRILDLGTGSGALLAALLSEYPAAFGIGVDLSLGAARQARENLAALGFAARSRVLVGHWAQALAGGFDLVVSNPPYIPSTDIPALERDVRDHDPRLALDGGSQGLDAYRALSLALPGLLVAGGYAVLELGIGQERDVAALLAAAGLPADGPARCDLAGIARAIVARKP</sequence>
<dbReference type="InterPro" id="IPR050320">
    <property type="entry name" value="N5-glutamine_MTase"/>
</dbReference>
<evidence type="ECO:0000259" key="6">
    <source>
        <dbReference type="Pfam" id="PF05175"/>
    </source>
</evidence>
<evidence type="ECO:0000256" key="1">
    <source>
        <dbReference type="ARBA" id="ARBA00022603"/>
    </source>
</evidence>
<dbReference type="InterPro" id="IPR029063">
    <property type="entry name" value="SAM-dependent_MTases_sf"/>
</dbReference>
<protein>
    <recommendedName>
        <fullName evidence="5">Release factor glutamine methyltransferase</fullName>
        <shortName evidence="5">RF MTase</shortName>
        <ecNumber evidence="5">2.1.1.297</ecNumber>
    </recommendedName>
    <alternativeName>
        <fullName evidence="5">N5-glutamine methyltransferase PrmC</fullName>
    </alternativeName>
    <alternativeName>
        <fullName evidence="5">Protein-(glutamine-N5) MTase PrmC</fullName>
    </alternativeName>
    <alternativeName>
        <fullName evidence="5">Protein-glutamine N-methyltransferase PrmC</fullName>
    </alternativeName>
</protein>
<dbReference type="Gene3D" id="3.40.50.150">
    <property type="entry name" value="Vaccinia Virus protein VP39"/>
    <property type="match status" value="1"/>
</dbReference>
<dbReference type="OrthoDB" id="9800643at2"/>
<evidence type="ECO:0000256" key="3">
    <source>
        <dbReference type="ARBA" id="ARBA00022691"/>
    </source>
</evidence>
<dbReference type="InterPro" id="IPR004556">
    <property type="entry name" value="HemK-like"/>
</dbReference>
<dbReference type="AlphaFoldDB" id="A0A4R1H840"/>
<keyword evidence="3 5" id="KW-0949">S-adenosyl-L-methionine</keyword>
<dbReference type="RefSeq" id="WP_131837441.1">
    <property type="nucleotide sequence ID" value="NZ_SMFY01000007.1"/>
</dbReference>
<evidence type="ECO:0000313" key="9">
    <source>
        <dbReference type="Proteomes" id="UP000295030"/>
    </source>
</evidence>
<dbReference type="CDD" id="cd02440">
    <property type="entry name" value="AdoMet_MTases"/>
    <property type="match status" value="1"/>
</dbReference>
<comment type="caution">
    <text evidence="8">The sequence shown here is derived from an EMBL/GenBank/DDBJ whole genome shotgun (WGS) entry which is preliminary data.</text>
</comment>
<dbReference type="PANTHER" id="PTHR18895">
    <property type="entry name" value="HEMK METHYLTRANSFERASE"/>
    <property type="match status" value="1"/>
</dbReference>